<dbReference type="HOGENOM" id="CLU_1723833_0_0_1"/>
<reference evidence="1" key="3">
    <citation type="submission" date="2012-09" db="EMBL/GenBank/DDBJ databases">
        <authorList>
            <consortium name="VectorBase"/>
        </authorList>
    </citation>
    <scope>NUCLEOTIDE SEQUENCE</scope>
    <source>
        <strain evidence="1">Liverpool</strain>
    </source>
</reference>
<dbReference type="Proteomes" id="UP000682892">
    <property type="component" value="Unassembled WGS sequence"/>
</dbReference>
<proteinExistence type="predicted"/>
<sequence length="152" mass="16741">MPLPVLPHVPLVNESLPADVALNALIAPVALLVDQHIRPQSKSAIAEPAHERLQRIVRQQVTLVARRVGKLLRAVLALVGFLSGVDPRVDLQVVRGFEAAPTYRALVLRFALLGFGFVQLEMRLQIAFAEERLLANGTLEPPVFGVYLFVVR</sequence>
<organism evidence="1 2">
    <name type="scientific">Aedes aegypti</name>
    <name type="common">Yellowfever mosquito</name>
    <name type="synonym">Culex aegypti</name>
    <dbReference type="NCBI Taxonomy" id="7159"/>
    <lineage>
        <taxon>Eukaryota</taxon>
        <taxon>Metazoa</taxon>
        <taxon>Ecdysozoa</taxon>
        <taxon>Arthropoda</taxon>
        <taxon>Hexapoda</taxon>
        <taxon>Insecta</taxon>
        <taxon>Pterygota</taxon>
        <taxon>Neoptera</taxon>
        <taxon>Endopterygota</taxon>
        <taxon>Diptera</taxon>
        <taxon>Nematocera</taxon>
        <taxon>Culicoidea</taxon>
        <taxon>Culicidae</taxon>
        <taxon>Culicinae</taxon>
        <taxon>Aedini</taxon>
        <taxon>Aedes</taxon>
        <taxon>Stegomyia</taxon>
    </lineage>
</organism>
<dbReference type="PaxDb" id="7159-AAEL010495-PA"/>
<protein>
    <submittedName>
        <fullName evidence="1">AAEL010495-PA</fullName>
    </submittedName>
</protein>
<reference evidence="1" key="1">
    <citation type="submission" date="2005-10" db="EMBL/GenBank/DDBJ databases">
        <authorList>
            <person name="Loftus B.J."/>
            <person name="Nene V.M."/>
            <person name="Hannick L.I."/>
            <person name="Bidwell S."/>
            <person name="Haas B."/>
            <person name="Amedeo P."/>
            <person name="Orvis J."/>
            <person name="Wortman J.R."/>
            <person name="White O.R."/>
            <person name="Salzberg S."/>
            <person name="Shumway M."/>
            <person name="Koo H."/>
            <person name="Zhao Y."/>
            <person name="Holmes M."/>
            <person name="Miller J."/>
            <person name="Schatz M."/>
            <person name="Pop M."/>
            <person name="Pai G."/>
            <person name="Utterback T."/>
            <person name="Rogers Y.-H."/>
            <person name="Kravitz S."/>
            <person name="Fraser C.M."/>
        </authorList>
    </citation>
    <scope>NUCLEOTIDE SEQUENCE</scope>
    <source>
        <strain evidence="1">Liverpool</strain>
    </source>
</reference>
<evidence type="ECO:0000313" key="1">
    <source>
        <dbReference type="EMBL" id="EAT37529.1"/>
    </source>
</evidence>
<accession>Q16ST0</accession>
<reference evidence="1" key="2">
    <citation type="journal article" date="2007" name="Science">
        <title>Genome sequence of Aedes aegypti, a major arbovirus vector.</title>
        <authorList>
            <person name="Nene V."/>
            <person name="Wortman J.R."/>
            <person name="Lawson D."/>
            <person name="Haas B."/>
            <person name="Kodira C."/>
            <person name="Tu Z.J."/>
            <person name="Loftus B."/>
            <person name="Xi Z."/>
            <person name="Megy K."/>
            <person name="Grabherr M."/>
            <person name="Ren Q."/>
            <person name="Zdobnov E.M."/>
            <person name="Lobo N.F."/>
            <person name="Campbell K.S."/>
            <person name="Brown S.E."/>
            <person name="Bonaldo M.F."/>
            <person name="Zhu J."/>
            <person name="Sinkins S.P."/>
            <person name="Hogenkamp D.G."/>
            <person name="Amedeo P."/>
            <person name="Arensburger P."/>
            <person name="Atkinson P.W."/>
            <person name="Bidwell S."/>
            <person name="Biedler J."/>
            <person name="Birney E."/>
            <person name="Bruggner R.V."/>
            <person name="Costas J."/>
            <person name="Coy M.R."/>
            <person name="Crabtree J."/>
            <person name="Crawford M."/>
            <person name="Debruyn B."/>
            <person name="Decaprio D."/>
            <person name="Eiglmeier K."/>
            <person name="Eisenstadt E."/>
            <person name="El-Dorry H."/>
            <person name="Gelbart W.M."/>
            <person name="Gomes S.L."/>
            <person name="Hammond M."/>
            <person name="Hannick L.I."/>
            <person name="Hogan J.R."/>
            <person name="Holmes M.H."/>
            <person name="Jaffe D."/>
            <person name="Johnston J.S."/>
            <person name="Kennedy R.C."/>
            <person name="Koo H."/>
            <person name="Kravitz S."/>
            <person name="Kriventseva E.V."/>
            <person name="Kulp D."/>
            <person name="Labutti K."/>
            <person name="Lee E."/>
            <person name="Li S."/>
            <person name="Lovin D.D."/>
            <person name="Mao C."/>
            <person name="Mauceli E."/>
            <person name="Menck C.F."/>
            <person name="Miller J.R."/>
            <person name="Montgomery P."/>
            <person name="Mori A."/>
            <person name="Nascimento A.L."/>
            <person name="Naveira H.F."/>
            <person name="Nusbaum C."/>
            <person name="O'leary S."/>
            <person name="Orvis J."/>
            <person name="Pertea M."/>
            <person name="Quesneville H."/>
            <person name="Reidenbach K.R."/>
            <person name="Rogers Y.H."/>
            <person name="Roth C.W."/>
            <person name="Schneider J.R."/>
            <person name="Schatz M."/>
            <person name="Shumway M."/>
            <person name="Stanke M."/>
            <person name="Stinson E.O."/>
            <person name="Tubio J.M."/>
            <person name="Vanzee J.P."/>
            <person name="Verjovski-Almeida S."/>
            <person name="Werner D."/>
            <person name="White O."/>
            <person name="Wyder S."/>
            <person name="Zeng Q."/>
            <person name="Zhao Q."/>
            <person name="Zhao Y."/>
            <person name="Hill C.A."/>
            <person name="Raikhel A.S."/>
            <person name="Soares M.B."/>
            <person name="Knudson D.L."/>
            <person name="Lee N.H."/>
            <person name="Galagan J."/>
            <person name="Salzberg S.L."/>
            <person name="Paulsen I.T."/>
            <person name="Dimopoulos G."/>
            <person name="Collins F.H."/>
            <person name="Birren B."/>
            <person name="Fraser-Liggett C.M."/>
            <person name="Severson D.W."/>
        </authorList>
    </citation>
    <scope>NUCLEOTIDE SEQUENCE [LARGE SCALE GENOMIC DNA]</scope>
    <source>
        <strain evidence="1">Liverpool</strain>
    </source>
</reference>
<gene>
    <name evidence="1" type="ORF">AaeL_AAEL010495</name>
</gene>
<dbReference type="AlphaFoldDB" id="Q16ST0"/>
<name>Q16ST0_AEDAE</name>
<evidence type="ECO:0000313" key="2">
    <source>
        <dbReference type="Proteomes" id="UP000682892"/>
    </source>
</evidence>
<dbReference type="EMBL" id="CH477666">
    <property type="protein sequence ID" value="EAT37529.1"/>
    <property type="molecule type" value="Genomic_DNA"/>
</dbReference>